<evidence type="ECO:0000313" key="2">
    <source>
        <dbReference type="Proteomes" id="UP000262257"/>
    </source>
</evidence>
<dbReference type="AlphaFoldDB" id="A0A3D3G261"/>
<sequence length="110" mass="12438">MKSSNDIESGQETSELISMKRNHKRLAAIRKLPCIRCGNPHSQAAHSNSAKHGKGRGIKASDQFTVSLCFKCHAAFDRFELGNRAESEAMFDQWLVRVNRMLSQTDKEIF</sequence>
<organism evidence="1 2">
    <name type="scientific">Acinetobacter radioresistens</name>
    <dbReference type="NCBI Taxonomy" id="40216"/>
    <lineage>
        <taxon>Bacteria</taxon>
        <taxon>Pseudomonadati</taxon>
        <taxon>Pseudomonadota</taxon>
        <taxon>Gammaproteobacteria</taxon>
        <taxon>Moraxellales</taxon>
        <taxon>Moraxellaceae</taxon>
        <taxon>Acinetobacter</taxon>
    </lineage>
</organism>
<name>A0A3D3G261_ACIRA</name>
<dbReference type="EMBL" id="DPXL01000104">
    <property type="protein sequence ID" value="HCM31528.1"/>
    <property type="molecule type" value="Genomic_DNA"/>
</dbReference>
<dbReference type="Proteomes" id="UP000262257">
    <property type="component" value="Unassembled WGS sequence"/>
</dbReference>
<evidence type="ECO:0000313" key="1">
    <source>
        <dbReference type="EMBL" id="HCM31528.1"/>
    </source>
</evidence>
<reference evidence="1 2" key="1">
    <citation type="journal article" date="2018" name="Nat. Biotechnol.">
        <title>A standardized bacterial taxonomy based on genome phylogeny substantially revises the tree of life.</title>
        <authorList>
            <person name="Parks D.H."/>
            <person name="Chuvochina M."/>
            <person name="Waite D.W."/>
            <person name="Rinke C."/>
            <person name="Skarshewski A."/>
            <person name="Chaumeil P.A."/>
            <person name="Hugenholtz P."/>
        </authorList>
    </citation>
    <scope>NUCLEOTIDE SEQUENCE [LARGE SCALE GENOMIC DNA]</scope>
    <source>
        <strain evidence="1">UBA10045</strain>
    </source>
</reference>
<gene>
    <name evidence="1" type="ORF">DIC32_08275</name>
</gene>
<evidence type="ECO:0008006" key="3">
    <source>
        <dbReference type="Google" id="ProtNLM"/>
    </source>
</evidence>
<dbReference type="Pfam" id="PF06147">
    <property type="entry name" value="DUF968"/>
    <property type="match status" value="1"/>
</dbReference>
<comment type="caution">
    <text evidence="1">The sequence shown here is derived from an EMBL/GenBank/DDBJ whole genome shotgun (WGS) entry which is preliminary data.</text>
</comment>
<dbReference type="Gene3D" id="3.30.50.20">
    <property type="entry name" value="prophage-derive protein ybcO"/>
    <property type="match status" value="1"/>
</dbReference>
<protein>
    <recommendedName>
        <fullName evidence="3">DUF968 domain-containing protein</fullName>
    </recommendedName>
</protein>
<proteinExistence type="predicted"/>
<accession>A0A3D3G261</accession>
<dbReference type="InterPro" id="IPR010373">
    <property type="entry name" value="DUF968"/>
</dbReference>